<dbReference type="FunFam" id="3.30.70.360:FF:000004">
    <property type="entry name" value="Peptidase M20 domain-containing protein 2"/>
    <property type="match status" value="1"/>
</dbReference>
<evidence type="ECO:0000256" key="1">
    <source>
        <dbReference type="PIRNR" id="PIRNR037226"/>
    </source>
</evidence>
<dbReference type="CDD" id="cd03887">
    <property type="entry name" value="M20_Acy1L2"/>
    <property type="match status" value="1"/>
</dbReference>
<dbReference type="InterPro" id="IPR011650">
    <property type="entry name" value="Peptidase_M20_dimer"/>
</dbReference>
<dbReference type="InterPro" id="IPR036264">
    <property type="entry name" value="Bact_exopeptidase_dim_dom"/>
</dbReference>
<protein>
    <recommendedName>
        <fullName evidence="1">Peptidase M20 domain-containing protein 2</fullName>
    </recommendedName>
</protein>
<evidence type="ECO:0000259" key="2">
    <source>
        <dbReference type="Pfam" id="PF07687"/>
    </source>
</evidence>
<dbReference type="GO" id="GO:0016805">
    <property type="term" value="F:dipeptidase activity"/>
    <property type="evidence" value="ECO:0007669"/>
    <property type="project" value="InterPro"/>
</dbReference>
<dbReference type="OrthoDB" id="9781032at2"/>
<dbReference type="Pfam" id="PF01546">
    <property type="entry name" value="Peptidase_M20"/>
    <property type="match status" value="1"/>
</dbReference>
<proteinExistence type="inferred from homology"/>
<dbReference type="STRING" id="36842.SAMN02194393_04323"/>
<dbReference type="Pfam" id="PF07687">
    <property type="entry name" value="M20_dimer"/>
    <property type="match status" value="1"/>
</dbReference>
<dbReference type="SUPFAM" id="SSF55031">
    <property type="entry name" value="Bacterial exopeptidase dimerisation domain"/>
    <property type="match status" value="1"/>
</dbReference>
<keyword evidence="4" id="KW-1185">Reference proteome</keyword>
<feature type="domain" description="Peptidase M20 dimerisation" evidence="2">
    <location>
        <begin position="169"/>
        <end position="258"/>
    </location>
</feature>
<dbReference type="AlphaFoldDB" id="A0A1T5MAT9"/>
<dbReference type="InterPro" id="IPR017144">
    <property type="entry name" value="Xaa-Arg_dipeptidase"/>
</dbReference>
<dbReference type="InterPro" id="IPR052030">
    <property type="entry name" value="Peptidase_M20/M20A_hydrolases"/>
</dbReference>
<name>A0A1T5MAT9_9FIRM</name>
<keyword evidence="3" id="KW-0378">Hydrolase</keyword>
<dbReference type="GO" id="GO:0071713">
    <property type="term" value="F:para-aminobenzoyl-glutamate hydrolase activity"/>
    <property type="evidence" value="ECO:0007669"/>
    <property type="project" value="TreeGrafter"/>
</dbReference>
<dbReference type="SUPFAM" id="SSF53187">
    <property type="entry name" value="Zn-dependent exopeptidases"/>
    <property type="match status" value="1"/>
</dbReference>
<sequence length="387" mass="42245">MIKEVKKITQDLKEELTILSEEIFENPELGYEEFNACRGHVELLKKHDFIVEEEYLGMKTAFKAVFDSGKEGPSIAFLSEYDALPGIGHGCGHNLLGATNTGAGIVLSKLIKNFKGKVVVFGTPAEETSGAKVQMTDEGAFNDIDIAMEVHPGSKHNKSGTSLAMQAIQFTFKGKTAHAAASPEKGINALDAAINTFVNINALRQHIKSTSRIHGIIKEGGKAANIVPDLAIAQFYVRATTKTYLNELVEKVKNCANGAAIATGAKLDISNYEASYDNLITNEILSNLYCQNLKEMGVEEIHEARESFGSLDIGNVSQVVPTIHPYFGICEEDIAGHTIEFAEATRTSMAYDSMEQTIGALVLTAMDILKNDDFLDKIREEFKNSEK</sequence>
<evidence type="ECO:0000313" key="3">
    <source>
        <dbReference type="EMBL" id="SKC84968.1"/>
    </source>
</evidence>
<evidence type="ECO:0000313" key="4">
    <source>
        <dbReference type="Proteomes" id="UP000190285"/>
    </source>
</evidence>
<dbReference type="Gene3D" id="3.30.70.360">
    <property type="match status" value="1"/>
</dbReference>
<dbReference type="InterPro" id="IPR002933">
    <property type="entry name" value="Peptidase_M20"/>
</dbReference>
<dbReference type="Gene3D" id="3.40.630.10">
    <property type="entry name" value="Zn peptidases"/>
    <property type="match status" value="1"/>
</dbReference>
<dbReference type="GO" id="GO:0046657">
    <property type="term" value="P:folic acid catabolic process"/>
    <property type="evidence" value="ECO:0007669"/>
    <property type="project" value="TreeGrafter"/>
</dbReference>
<dbReference type="PANTHER" id="PTHR30575:SF0">
    <property type="entry name" value="XAA-ARG DIPEPTIDASE"/>
    <property type="match status" value="1"/>
</dbReference>
<dbReference type="InterPro" id="IPR017439">
    <property type="entry name" value="Amidohydrolase"/>
</dbReference>
<dbReference type="GO" id="GO:0005737">
    <property type="term" value="C:cytoplasm"/>
    <property type="evidence" value="ECO:0007669"/>
    <property type="project" value="TreeGrafter"/>
</dbReference>
<accession>A0A1T5MAT9</accession>
<comment type="similarity">
    <text evidence="1">Belongs to the peptidase M20A family.</text>
</comment>
<dbReference type="RefSeq" id="WP_079494547.1">
    <property type="nucleotide sequence ID" value="NZ_FUZT01000012.1"/>
</dbReference>
<gene>
    <name evidence="3" type="ORF">SAMN02194393_04323</name>
</gene>
<dbReference type="Proteomes" id="UP000190285">
    <property type="component" value="Unassembled WGS sequence"/>
</dbReference>
<reference evidence="4" key="1">
    <citation type="submission" date="2017-02" db="EMBL/GenBank/DDBJ databases">
        <authorList>
            <person name="Varghese N."/>
            <person name="Submissions S."/>
        </authorList>
    </citation>
    <scope>NUCLEOTIDE SEQUENCE [LARGE SCALE GENOMIC DNA]</scope>
    <source>
        <strain evidence="4">M1</strain>
    </source>
</reference>
<dbReference type="EMBL" id="FUZT01000012">
    <property type="protein sequence ID" value="SKC84968.1"/>
    <property type="molecule type" value="Genomic_DNA"/>
</dbReference>
<dbReference type="PIRSF" id="PIRSF037226">
    <property type="entry name" value="Amidohydrolase_ACY1L2_prd"/>
    <property type="match status" value="1"/>
</dbReference>
<dbReference type="NCBIfam" id="TIGR01891">
    <property type="entry name" value="amidohydrolases"/>
    <property type="match status" value="1"/>
</dbReference>
<organism evidence="3 4">
    <name type="scientific">Maledivibacter halophilus</name>
    <dbReference type="NCBI Taxonomy" id="36842"/>
    <lineage>
        <taxon>Bacteria</taxon>
        <taxon>Bacillati</taxon>
        <taxon>Bacillota</taxon>
        <taxon>Clostridia</taxon>
        <taxon>Peptostreptococcales</taxon>
        <taxon>Caminicellaceae</taxon>
        <taxon>Maledivibacter</taxon>
    </lineage>
</organism>
<dbReference type="PANTHER" id="PTHR30575">
    <property type="entry name" value="PEPTIDASE M20"/>
    <property type="match status" value="1"/>
</dbReference>